<evidence type="ECO:0000313" key="1">
    <source>
        <dbReference type="EMBL" id="RRJ90307.1"/>
    </source>
</evidence>
<keyword evidence="2" id="KW-1185">Reference proteome</keyword>
<accession>A0A3P3W7I8</accession>
<comment type="caution">
    <text evidence="1">The sequence shown here is derived from an EMBL/GenBank/DDBJ whole genome shotgun (WGS) entry which is preliminary data.</text>
</comment>
<evidence type="ECO:0000313" key="2">
    <source>
        <dbReference type="Proteomes" id="UP000275719"/>
    </source>
</evidence>
<sequence>MKDSILLKENIKDKIIENFSEIKNQSRSHRLYNFILNRIDDSNLLFLPVSGTLKNLKDKIEDNNYNYPAFWTANEMNLTCENLEPLKQDILQKLNLLSPKEIDLLLIESLKELKQDDLFINEIPEFSVYIQNAENNIEIDEYSFKIINGNMYWNQFKNRKLNNNISLTNLLVEKYNLR</sequence>
<dbReference type="EMBL" id="RQVQ01000018">
    <property type="protein sequence ID" value="RRJ90307.1"/>
    <property type="molecule type" value="Genomic_DNA"/>
</dbReference>
<protein>
    <submittedName>
        <fullName evidence="1">Uncharacterized protein</fullName>
    </submittedName>
</protein>
<dbReference type="AlphaFoldDB" id="A0A3P3W7I8"/>
<proteinExistence type="predicted"/>
<organism evidence="1 2">
    <name type="scientific">Paenimyroides tangerinum</name>
    <dbReference type="NCBI Taxonomy" id="2488728"/>
    <lineage>
        <taxon>Bacteria</taxon>
        <taxon>Pseudomonadati</taxon>
        <taxon>Bacteroidota</taxon>
        <taxon>Flavobacteriia</taxon>
        <taxon>Flavobacteriales</taxon>
        <taxon>Flavobacteriaceae</taxon>
        <taxon>Paenimyroides</taxon>
    </lineage>
</organism>
<dbReference type="RefSeq" id="WP_125019135.1">
    <property type="nucleotide sequence ID" value="NZ_RQVQ01000018.1"/>
</dbReference>
<dbReference type="OrthoDB" id="1460576at2"/>
<reference evidence="1 2" key="1">
    <citation type="submission" date="2018-11" db="EMBL/GenBank/DDBJ databases">
        <title>Flavobacterium sp. nov., YIM 102701-2 draft genome.</title>
        <authorList>
            <person name="Li G."/>
            <person name="Jiang Y."/>
        </authorList>
    </citation>
    <scope>NUCLEOTIDE SEQUENCE [LARGE SCALE GENOMIC DNA]</scope>
    <source>
        <strain evidence="1 2">YIM 102701-2</strain>
    </source>
</reference>
<gene>
    <name evidence="1" type="ORF">EG240_09375</name>
</gene>
<dbReference type="Proteomes" id="UP000275719">
    <property type="component" value="Unassembled WGS sequence"/>
</dbReference>
<name>A0A3P3W7I8_9FLAO</name>